<gene>
    <name evidence="1" type="ORF">METZ01_LOCUS220863</name>
</gene>
<protein>
    <submittedName>
        <fullName evidence="1">Uncharacterized protein</fullName>
    </submittedName>
</protein>
<dbReference type="EMBL" id="UINC01052550">
    <property type="protein sequence ID" value="SVB68009.1"/>
    <property type="molecule type" value="Genomic_DNA"/>
</dbReference>
<dbReference type="AlphaFoldDB" id="A0A382FZG8"/>
<organism evidence="1">
    <name type="scientific">marine metagenome</name>
    <dbReference type="NCBI Taxonomy" id="408172"/>
    <lineage>
        <taxon>unclassified sequences</taxon>
        <taxon>metagenomes</taxon>
        <taxon>ecological metagenomes</taxon>
    </lineage>
</organism>
<accession>A0A382FZG8</accession>
<sequence length="49" mass="5390">MISGSQVCIGRPPKLFFELDFSVGDAAVVGIANPLVFSTKLQFHYETMQ</sequence>
<name>A0A382FZG8_9ZZZZ</name>
<proteinExistence type="predicted"/>
<reference evidence="1" key="1">
    <citation type="submission" date="2018-05" db="EMBL/GenBank/DDBJ databases">
        <authorList>
            <person name="Lanie J.A."/>
            <person name="Ng W.-L."/>
            <person name="Kazmierczak K.M."/>
            <person name="Andrzejewski T.M."/>
            <person name="Davidsen T.M."/>
            <person name="Wayne K.J."/>
            <person name="Tettelin H."/>
            <person name="Glass J.I."/>
            <person name="Rusch D."/>
            <person name="Podicherti R."/>
            <person name="Tsui H.-C.T."/>
            <person name="Winkler M.E."/>
        </authorList>
    </citation>
    <scope>NUCLEOTIDE SEQUENCE</scope>
</reference>
<evidence type="ECO:0000313" key="1">
    <source>
        <dbReference type="EMBL" id="SVB68009.1"/>
    </source>
</evidence>